<sequence length="124" mass="14112">MIQTLEDMIRRICAYGLEFKDSDGFTHDWHTLIPTVELAYETSIHSSAGKAAAMLEEGWKLRLPSDTLKKDLVGIHPTASRFKLILAKANHHANRFMQKKDGIKFINHMTSKWELGPSVNSTFQ</sequence>
<dbReference type="Gene3D" id="3.30.420.10">
    <property type="entry name" value="Ribonuclease H-like superfamily/Ribonuclease H"/>
    <property type="match status" value="1"/>
</dbReference>
<evidence type="ECO:0000313" key="1">
    <source>
        <dbReference type="EMBL" id="MBW0535551.1"/>
    </source>
</evidence>
<dbReference type="GO" id="GO:0003676">
    <property type="term" value="F:nucleic acid binding"/>
    <property type="evidence" value="ECO:0007669"/>
    <property type="project" value="InterPro"/>
</dbReference>
<organism evidence="1 2">
    <name type="scientific">Austropuccinia psidii MF-1</name>
    <dbReference type="NCBI Taxonomy" id="1389203"/>
    <lineage>
        <taxon>Eukaryota</taxon>
        <taxon>Fungi</taxon>
        <taxon>Dikarya</taxon>
        <taxon>Basidiomycota</taxon>
        <taxon>Pucciniomycotina</taxon>
        <taxon>Pucciniomycetes</taxon>
        <taxon>Pucciniales</taxon>
        <taxon>Sphaerophragmiaceae</taxon>
        <taxon>Austropuccinia</taxon>
    </lineage>
</organism>
<name>A0A9Q3FEB6_9BASI</name>
<reference evidence="1" key="1">
    <citation type="submission" date="2021-03" db="EMBL/GenBank/DDBJ databases">
        <title>Draft genome sequence of rust myrtle Austropuccinia psidii MF-1, a brazilian biotype.</title>
        <authorList>
            <person name="Quecine M.C."/>
            <person name="Pachon D.M.R."/>
            <person name="Bonatelli M.L."/>
            <person name="Correr F.H."/>
            <person name="Franceschini L.M."/>
            <person name="Leite T.F."/>
            <person name="Margarido G.R.A."/>
            <person name="Almeida C.A."/>
            <person name="Ferrarezi J.A."/>
            <person name="Labate C.A."/>
        </authorList>
    </citation>
    <scope>NUCLEOTIDE SEQUENCE</scope>
    <source>
        <strain evidence="1">MF-1</strain>
    </source>
</reference>
<dbReference type="Proteomes" id="UP000765509">
    <property type="component" value="Unassembled WGS sequence"/>
</dbReference>
<keyword evidence="2" id="KW-1185">Reference proteome</keyword>
<proteinExistence type="predicted"/>
<protein>
    <submittedName>
        <fullName evidence="1">Uncharacterized protein</fullName>
    </submittedName>
</protein>
<comment type="caution">
    <text evidence="1">The sequence shown here is derived from an EMBL/GenBank/DDBJ whole genome shotgun (WGS) entry which is preliminary data.</text>
</comment>
<evidence type="ECO:0000313" key="2">
    <source>
        <dbReference type="Proteomes" id="UP000765509"/>
    </source>
</evidence>
<accession>A0A9Q3FEB6</accession>
<gene>
    <name evidence="1" type="ORF">O181_075266</name>
</gene>
<dbReference type="EMBL" id="AVOT02040344">
    <property type="protein sequence ID" value="MBW0535551.1"/>
    <property type="molecule type" value="Genomic_DNA"/>
</dbReference>
<dbReference type="InterPro" id="IPR036397">
    <property type="entry name" value="RNaseH_sf"/>
</dbReference>
<dbReference type="AlphaFoldDB" id="A0A9Q3FEB6"/>